<name>A0A7K1XYM5_9SPHI</name>
<evidence type="ECO:0000313" key="3">
    <source>
        <dbReference type="Proteomes" id="UP000451233"/>
    </source>
</evidence>
<dbReference type="AlphaFoldDB" id="A0A7K1XYM5"/>
<comment type="caution">
    <text evidence="2">The sequence shown here is derived from an EMBL/GenBank/DDBJ whole genome shotgun (WGS) entry which is preliminary data.</text>
</comment>
<proteinExistence type="predicted"/>
<accession>A0A7K1XYM5</accession>
<protein>
    <submittedName>
        <fullName evidence="2">Uncharacterized protein</fullName>
    </submittedName>
</protein>
<evidence type="ECO:0000256" key="1">
    <source>
        <dbReference type="SAM" id="Phobius"/>
    </source>
</evidence>
<keyword evidence="1" id="KW-1133">Transmembrane helix</keyword>
<sequence>MENTAVFTEKQYVGRDYTRISIRLVVILFCFTAYYITEERGDLFLLVGCGTLVASVIMMFMLHYRTTVINKSVILDGLWTTKLVKIDLQSIVKIERTPYSTYIINNPVYNLHQKGKIRFYAGGREAIRLTDRDGLMYVIGTQSPAELEQAIRQEWARKD</sequence>
<dbReference type="EMBL" id="WVHS01000002">
    <property type="protein sequence ID" value="MXV16053.1"/>
    <property type="molecule type" value="Genomic_DNA"/>
</dbReference>
<dbReference type="RefSeq" id="WP_160907008.1">
    <property type="nucleotide sequence ID" value="NZ_WVHS01000002.1"/>
</dbReference>
<feature type="transmembrane region" description="Helical" evidence="1">
    <location>
        <begin position="20"/>
        <end position="37"/>
    </location>
</feature>
<organism evidence="2 3">
    <name type="scientific">Hufsiella ginkgonis</name>
    <dbReference type="NCBI Taxonomy" id="2695274"/>
    <lineage>
        <taxon>Bacteria</taxon>
        <taxon>Pseudomonadati</taxon>
        <taxon>Bacteroidota</taxon>
        <taxon>Sphingobacteriia</taxon>
        <taxon>Sphingobacteriales</taxon>
        <taxon>Sphingobacteriaceae</taxon>
        <taxon>Hufsiella</taxon>
    </lineage>
</organism>
<reference evidence="2 3" key="1">
    <citation type="submission" date="2019-11" db="EMBL/GenBank/DDBJ databases">
        <title>Pedobacter sp. HMF7056 Genome sequencing and assembly.</title>
        <authorList>
            <person name="Kang H."/>
            <person name="Kim H."/>
            <person name="Joh K."/>
        </authorList>
    </citation>
    <scope>NUCLEOTIDE SEQUENCE [LARGE SCALE GENOMIC DNA]</scope>
    <source>
        <strain evidence="2 3">HMF7056</strain>
    </source>
</reference>
<keyword evidence="1" id="KW-0472">Membrane</keyword>
<keyword evidence="3" id="KW-1185">Reference proteome</keyword>
<feature type="transmembrane region" description="Helical" evidence="1">
    <location>
        <begin position="43"/>
        <end position="62"/>
    </location>
</feature>
<evidence type="ECO:0000313" key="2">
    <source>
        <dbReference type="EMBL" id="MXV16053.1"/>
    </source>
</evidence>
<dbReference type="Proteomes" id="UP000451233">
    <property type="component" value="Unassembled WGS sequence"/>
</dbReference>
<gene>
    <name evidence="2" type="ORF">GS398_12130</name>
</gene>
<keyword evidence="1" id="KW-0812">Transmembrane</keyword>